<sequence length="354" mass="40644">MKKRKVLISMIFLLILILFAGLLSACKGKVKMPFVKKSLNVVGFYVDTEGYDNSYNSLVRYSKHMDVLSPLWMTVQGDGTVKDSTNLEALKFARENGLKVIPLVNVVESKDAVLLNLKIRGETIDQLIQLLKKYKFDGYNIDFEFIPHGEKNYVKDKDNLTEFISVLRDKMKKEGKLLDISVIPHYQVSPEVSGIYDYHKLAPLVDHVTLMTYDRHNASSPPGPVSPAEWVEYNIKDALSEGFKPEQICLGVATYGYNWPANESGGFSLPTKEILENAKIKGINIKWSDKYQEPYYTYFDKTYSMEREVWFENATTMSEKIDIAKKYKLYGICIWRIGFETPEFWDVIIKKIGS</sequence>
<dbReference type="KEGG" id="aaut:ACETAC_08545"/>
<dbReference type="GO" id="GO:0005975">
    <property type="term" value="P:carbohydrate metabolic process"/>
    <property type="evidence" value="ECO:0007669"/>
    <property type="project" value="InterPro"/>
</dbReference>
<feature type="domain" description="Chitinase II/V-like catalytic" evidence="1">
    <location>
        <begin position="39"/>
        <end position="340"/>
    </location>
</feature>
<dbReference type="Proteomes" id="UP000671913">
    <property type="component" value="Chromosome"/>
</dbReference>
<evidence type="ECO:0000313" key="2">
    <source>
        <dbReference type="EMBL" id="QSZ26917.1"/>
    </source>
</evidence>
<dbReference type="InterPro" id="IPR017853">
    <property type="entry name" value="GH"/>
</dbReference>
<dbReference type="Pfam" id="PF00704">
    <property type="entry name" value="Glyco_hydro_18"/>
    <property type="match status" value="1"/>
</dbReference>
<dbReference type="SUPFAM" id="SSF51445">
    <property type="entry name" value="(Trans)glycosidases"/>
    <property type="match status" value="1"/>
</dbReference>
<proteinExistence type="predicted"/>
<keyword evidence="2" id="KW-0378">Hydrolase</keyword>
<dbReference type="AlphaFoldDB" id="A0A975AUY0"/>
<reference evidence="2" key="1">
    <citation type="submission" date="2020-08" db="EMBL/GenBank/DDBJ databases">
        <title>Genomic insights into the carbon and energy metabolism of the first obligate autotrophic acetogenic bacterium Aceticella autotrophica gen. nov., sp. nov.</title>
        <authorList>
            <person name="Toshchakov S.V."/>
            <person name="Elcheninov A.G."/>
            <person name="Kublanov I.V."/>
            <person name="Frolov E.N."/>
            <person name="Lebedinsky A.V."/>
        </authorList>
    </citation>
    <scope>NUCLEOTIDE SEQUENCE</scope>
    <source>
        <strain evidence="2">3443-3Ac</strain>
    </source>
</reference>
<evidence type="ECO:0000313" key="3">
    <source>
        <dbReference type="Proteomes" id="UP000671913"/>
    </source>
</evidence>
<protein>
    <submittedName>
        <fullName evidence="2">Glycoside hydrolase</fullName>
    </submittedName>
</protein>
<dbReference type="PANTHER" id="PTHR46066">
    <property type="entry name" value="CHITINASE DOMAIN-CONTAINING PROTEIN 1 FAMILY MEMBER"/>
    <property type="match status" value="1"/>
</dbReference>
<dbReference type="GO" id="GO:0016787">
    <property type="term" value="F:hydrolase activity"/>
    <property type="evidence" value="ECO:0007669"/>
    <property type="project" value="UniProtKB-KW"/>
</dbReference>
<dbReference type="Gene3D" id="3.10.50.10">
    <property type="match status" value="1"/>
</dbReference>
<dbReference type="RefSeq" id="WP_284679605.1">
    <property type="nucleotide sequence ID" value="NZ_CP060096.1"/>
</dbReference>
<dbReference type="Gene3D" id="3.20.20.80">
    <property type="entry name" value="Glycosidases"/>
    <property type="match status" value="1"/>
</dbReference>
<dbReference type="SMART" id="SM00636">
    <property type="entry name" value="Glyco_18"/>
    <property type="match status" value="1"/>
</dbReference>
<dbReference type="GO" id="GO:0008061">
    <property type="term" value="F:chitin binding"/>
    <property type="evidence" value="ECO:0007669"/>
    <property type="project" value="InterPro"/>
</dbReference>
<dbReference type="InterPro" id="IPR029070">
    <property type="entry name" value="Chitinase_insertion_sf"/>
</dbReference>
<dbReference type="InterPro" id="IPR011583">
    <property type="entry name" value="Chitinase_II/V-like_cat"/>
</dbReference>
<accession>A0A975AUY0</accession>
<keyword evidence="3" id="KW-1185">Reference proteome</keyword>
<dbReference type="InterPro" id="IPR001223">
    <property type="entry name" value="Glyco_hydro18_cat"/>
</dbReference>
<name>A0A975AUY0_9THEO</name>
<dbReference type="PANTHER" id="PTHR46066:SF2">
    <property type="entry name" value="CHITINASE DOMAIN-CONTAINING PROTEIN 1"/>
    <property type="match status" value="1"/>
</dbReference>
<dbReference type="EMBL" id="CP060096">
    <property type="protein sequence ID" value="QSZ26917.1"/>
    <property type="molecule type" value="Genomic_DNA"/>
</dbReference>
<organism evidence="2 3">
    <name type="scientific">Aceticella autotrophica</name>
    <dbReference type="NCBI Taxonomy" id="2755338"/>
    <lineage>
        <taxon>Bacteria</taxon>
        <taxon>Bacillati</taxon>
        <taxon>Bacillota</taxon>
        <taxon>Clostridia</taxon>
        <taxon>Thermoanaerobacterales</taxon>
        <taxon>Thermoanaerobacteraceae</taxon>
        <taxon>Aceticella</taxon>
    </lineage>
</organism>
<evidence type="ECO:0000259" key="1">
    <source>
        <dbReference type="SMART" id="SM00636"/>
    </source>
</evidence>
<gene>
    <name evidence="2" type="ORF">ACETAC_08545</name>
</gene>